<keyword evidence="3" id="KW-1185">Reference proteome</keyword>
<feature type="transmembrane region" description="Helical" evidence="1">
    <location>
        <begin position="70"/>
        <end position="89"/>
    </location>
</feature>
<evidence type="ECO:0000313" key="2">
    <source>
        <dbReference type="EMBL" id="KAH0434115.1"/>
    </source>
</evidence>
<feature type="transmembrane region" description="Helical" evidence="1">
    <location>
        <begin position="304"/>
        <end position="322"/>
    </location>
</feature>
<organism evidence="2 3">
    <name type="scientific">Dendrobium chrysotoxum</name>
    <name type="common">Orchid</name>
    <dbReference type="NCBI Taxonomy" id="161865"/>
    <lineage>
        <taxon>Eukaryota</taxon>
        <taxon>Viridiplantae</taxon>
        <taxon>Streptophyta</taxon>
        <taxon>Embryophyta</taxon>
        <taxon>Tracheophyta</taxon>
        <taxon>Spermatophyta</taxon>
        <taxon>Magnoliopsida</taxon>
        <taxon>Liliopsida</taxon>
        <taxon>Asparagales</taxon>
        <taxon>Orchidaceae</taxon>
        <taxon>Epidendroideae</taxon>
        <taxon>Malaxideae</taxon>
        <taxon>Dendrobiinae</taxon>
        <taxon>Dendrobium</taxon>
    </lineage>
</organism>
<gene>
    <name evidence="2" type="ORF">IEQ34_026889</name>
</gene>
<protein>
    <submittedName>
        <fullName evidence="2">Uncharacterized protein</fullName>
    </submittedName>
</protein>
<evidence type="ECO:0000256" key="1">
    <source>
        <dbReference type="SAM" id="Phobius"/>
    </source>
</evidence>
<dbReference type="EMBL" id="JAGFBR010000801">
    <property type="protein sequence ID" value="KAH0434115.1"/>
    <property type="molecule type" value="Genomic_DNA"/>
</dbReference>
<keyword evidence="1" id="KW-0472">Membrane</keyword>
<evidence type="ECO:0000313" key="3">
    <source>
        <dbReference type="Proteomes" id="UP000775213"/>
    </source>
</evidence>
<dbReference type="AlphaFoldDB" id="A0AAV7FKY0"/>
<sequence>MDCSRSDWPQESFHAVNSFGILASSYENDGGEEAELYGVGRSIAVALSQPPVYQYSTRKLFHLSFPSREIIALICQYILVILASGWILVCRCVSLSDCAAPRTIIDLGRRGRRAKCVVILDEAMNSSILKKLGASRHRLGGTCNILRSGLADDVMDLMTTFRSAPYSWYLRHLKIWRIGHGTGDSSSLHHPHHYCHLGHHLSHFLIQLRDFPVLSPHMTSHISLHFCERDILVSKGILLSLFFSFFLRRAAASTSGGPSLIATPLHLPRRRLLPIVSIFTVVIIDLTVDVGVPHHIDNFHCHDIIYFVLIFHIFFTLPLLALGSPSGGATESPVLNPARRL</sequence>
<keyword evidence="1" id="KW-1133">Transmembrane helix</keyword>
<comment type="caution">
    <text evidence="2">The sequence shown here is derived from an EMBL/GenBank/DDBJ whole genome shotgun (WGS) entry which is preliminary data.</text>
</comment>
<accession>A0AAV7FKY0</accession>
<keyword evidence="1" id="KW-0812">Transmembrane</keyword>
<feature type="transmembrane region" description="Helical" evidence="1">
    <location>
        <begin position="272"/>
        <end position="292"/>
    </location>
</feature>
<name>A0AAV7FKY0_DENCH</name>
<dbReference type="Proteomes" id="UP000775213">
    <property type="component" value="Unassembled WGS sequence"/>
</dbReference>
<proteinExistence type="predicted"/>
<reference evidence="2 3" key="1">
    <citation type="journal article" date="2021" name="Hortic Res">
        <title>Chromosome-scale assembly of the Dendrobium chrysotoxum genome enhances the understanding of orchid evolution.</title>
        <authorList>
            <person name="Zhang Y."/>
            <person name="Zhang G.Q."/>
            <person name="Zhang D."/>
            <person name="Liu X.D."/>
            <person name="Xu X.Y."/>
            <person name="Sun W.H."/>
            <person name="Yu X."/>
            <person name="Zhu X."/>
            <person name="Wang Z.W."/>
            <person name="Zhao X."/>
            <person name="Zhong W.Y."/>
            <person name="Chen H."/>
            <person name="Yin W.L."/>
            <person name="Huang T."/>
            <person name="Niu S.C."/>
            <person name="Liu Z.J."/>
        </authorList>
    </citation>
    <scope>NUCLEOTIDE SEQUENCE [LARGE SCALE GENOMIC DNA]</scope>
    <source>
        <strain evidence="2">Lindl</strain>
    </source>
</reference>